<proteinExistence type="predicted"/>
<dbReference type="AlphaFoldDB" id="A0A327RVK2"/>
<organism evidence="1 2">
    <name type="scientific">Gelidibacter algens</name>
    <dbReference type="NCBI Taxonomy" id="49280"/>
    <lineage>
        <taxon>Bacteria</taxon>
        <taxon>Pseudomonadati</taxon>
        <taxon>Bacteroidota</taxon>
        <taxon>Flavobacteriia</taxon>
        <taxon>Flavobacteriales</taxon>
        <taxon>Flavobacteriaceae</taxon>
        <taxon>Gelidibacter</taxon>
    </lineage>
</organism>
<sequence length="39" mass="4482">MFIGFLFSTYYHKWVNIGSSHKVVGSFTLAMDIGRIDDQ</sequence>
<accession>A0A327RVK2</accession>
<dbReference type="Proteomes" id="UP000248987">
    <property type="component" value="Unassembled WGS sequence"/>
</dbReference>
<protein>
    <submittedName>
        <fullName evidence="1">Uncharacterized protein</fullName>
    </submittedName>
</protein>
<comment type="caution">
    <text evidence="1">The sequence shown here is derived from an EMBL/GenBank/DDBJ whole genome shotgun (WGS) entry which is preliminary data.</text>
</comment>
<evidence type="ECO:0000313" key="2">
    <source>
        <dbReference type="Proteomes" id="UP000248987"/>
    </source>
</evidence>
<evidence type="ECO:0000313" key="1">
    <source>
        <dbReference type="EMBL" id="RAJ19784.1"/>
    </source>
</evidence>
<gene>
    <name evidence="1" type="ORF">LX77_03414</name>
</gene>
<reference evidence="1 2" key="1">
    <citation type="submission" date="2018-06" db="EMBL/GenBank/DDBJ databases">
        <title>Genomic Encyclopedia of Archaeal and Bacterial Type Strains, Phase II (KMG-II): from individual species to whole genera.</title>
        <authorList>
            <person name="Goeker M."/>
        </authorList>
    </citation>
    <scope>NUCLEOTIDE SEQUENCE [LARGE SCALE GENOMIC DNA]</scope>
    <source>
        <strain evidence="1 2">DSM 12408</strain>
    </source>
</reference>
<name>A0A327RVK2_9FLAO</name>
<dbReference type="EMBL" id="QLLQ01000019">
    <property type="protein sequence ID" value="RAJ19784.1"/>
    <property type="molecule type" value="Genomic_DNA"/>
</dbReference>
<keyword evidence="2" id="KW-1185">Reference proteome</keyword>